<dbReference type="PROSITE" id="PS50011">
    <property type="entry name" value="PROTEIN_KINASE_DOM"/>
    <property type="match status" value="1"/>
</dbReference>
<gene>
    <name evidence="7" type="ORF">WHR41_02646</name>
</gene>
<evidence type="ECO:0000313" key="8">
    <source>
        <dbReference type="Proteomes" id="UP000803884"/>
    </source>
</evidence>
<comment type="caution">
    <text evidence="7">The sequence shown here is derived from an EMBL/GenBank/DDBJ whole genome shotgun (WGS) entry which is preliminary data.</text>
</comment>
<protein>
    <recommendedName>
        <fullName evidence="6">Protein kinase domain-containing protein</fullName>
    </recommendedName>
</protein>
<dbReference type="InterPro" id="IPR011009">
    <property type="entry name" value="Kinase-like_dom_sf"/>
</dbReference>
<dbReference type="GO" id="GO:0005524">
    <property type="term" value="F:ATP binding"/>
    <property type="evidence" value="ECO:0007669"/>
    <property type="project" value="UniProtKB-KW"/>
</dbReference>
<evidence type="ECO:0000259" key="6">
    <source>
        <dbReference type="PROSITE" id="PS50011"/>
    </source>
</evidence>
<dbReference type="SUPFAM" id="SSF56112">
    <property type="entry name" value="Protein kinase-like (PK-like)"/>
    <property type="match status" value="1"/>
</dbReference>
<keyword evidence="5" id="KW-0067">ATP-binding</keyword>
<keyword evidence="2" id="KW-0808">Transferase</keyword>
<feature type="domain" description="Protein kinase" evidence="6">
    <location>
        <begin position="1"/>
        <end position="260"/>
    </location>
</feature>
<evidence type="ECO:0000256" key="5">
    <source>
        <dbReference type="ARBA" id="ARBA00022840"/>
    </source>
</evidence>
<dbReference type="GO" id="GO:0005634">
    <property type="term" value="C:nucleus"/>
    <property type="evidence" value="ECO:0007669"/>
    <property type="project" value="TreeGrafter"/>
</dbReference>
<dbReference type="PANTHER" id="PTHR24345:SF91">
    <property type="entry name" value="SERINE_THREONINE-PROTEIN KINASE PLK4"/>
    <property type="match status" value="1"/>
</dbReference>
<keyword evidence="3" id="KW-0547">Nucleotide-binding</keyword>
<dbReference type="GO" id="GO:0004674">
    <property type="term" value="F:protein serine/threonine kinase activity"/>
    <property type="evidence" value="ECO:0007669"/>
    <property type="project" value="UniProtKB-KW"/>
</dbReference>
<keyword evidence="4" id="KW-0418">Kinase</keyword>
<dbReference type="PANTHER" id="PTHR24345">
    <property type="entry name" value="SERINE/THREONINE-PROTEIN KINASE PLK"/>
    <property type="match status" value="1"/>
</dbReference>
<reference evidence="7 8" key="1">
    <citation type="journal article" date="2020" name="Microbiol. Resour. Announc.">
        <title>Draft Genome Sequence of a Cladosporium Species Isolated from the Mesophotic Ascidian Didemnum maculosum.</title>
        <authorList>
            <person name="Gioti A."/>
            <person name="Siaperas R."/>
            <person name="Nikolaivits E."/>
            <person name="Le Goff G."/>
            <person name="Ouazzani J."/>
            <person name="Kotoulas G."/>
            <person name="Topakas E."/>
        </authorList>
    </citation>
    <scope>NUCLEOTIDE SEQUENCE [LARGE SCALE GENOMIC DNA]</scope>
    <source>
        <strain evidence="7 8">TM138-S3</strain>
    </source>
</reference>
<evidence type="ECO:0000313" key="7">
    <source>
        <dbReference type="EMBL" id="KAL1588610.1"/>
    </source>
</evidence>
<dbReference type="AlphaFoldDB" id="A0AB34KZ84"/>
<organism evidence="7 8">
    <name type="scientific">Cladosporium halotolerans</name>
    <dbReference type="NCBI Taxonomy" id="1052096"/>
    <lineage>
        <taxon>Eukaryota</taxon>
        <taxon>Fungi</taxon>
        <taxon>Dikarya</taxon>
        <taxon>Ascomycota</taxon>
        <taxon>Pezizomycotina</taxon>
        <taxon>Dothideomycetes</taxon>
        <taxon>Dothideomycetidae</taxon>
        <taxon>Cladosporiales</taxon>
        <taxon>Cladosporiaceae</taxon>
        <taxon>Cladosporium</taxon>
    </lineage>
</organism>
<keyword evidence="8" id="KW-1185">Reference proteome</keyword>
<accession>A0AB34KZ84</accession>
<name>A0AB34KZ84_9PEZI</name>
<keyword evidence="1" id="KW-0723">Serine/threonine-protein kinase</keyword>
<dbReference type="Proteomes" id="UP000803884">
    <property type="component" value="Unassembled WGS sequence"/>
</dbReference>
<evidence type="ECO:0000256" key="2">
    <source>
        <dbReference type="ARBA" id="ARBA00022679"/>
    </source>
</evidence>
<evidence type="ECO:0000256" key="4">
    <source>
        <dbReference type="ARBA" id="ARBA00022777"/>
    </source>
</evidence>
<proteinExistence type="predicted"/>
<dbReference type="InterPro" id="IPR000719">
    <property type="entry name" value="Prot_kinase_dom"/>
</dbReference>
<dbReference type="Gene3D" id="1.10.510.10">
    <property type="entry name" value="Transferase(Phosphotransferase) domain 1"/>
    <property type="match status" value="1"/>
</dbReference>
<sequence>MRFEQWKPQGVTQCLISSSRNLIGLMEDGQTVLKYPLYKTEDAMDCLREEADRYGRLAPHTNLVTYKGFSEDGLLLEYCQRGELHDLIQTADGLTADQKKTIGIEIVSGVMHLHDQDYIHCDLNVHNILLTSDMVAKIGDLQGQLYRHDGSVELETMSQENPKSRHPFAGDDEFSPRTDIFALGTLLYHLWHGHPPFPELNEHTQADEIKARYSRREYPSDIDQSTAIDEIIVKCWTSSYKNASELLEDIETPGNTTPLWSIWASVSEMLKRATSIVYRDTA</sequence>
<dbReference type="GeneID" id="96004090"/>
<dbReference type="RefSeq" id="XP_069231715.1">
    <property type="nucleotide sequence ID" value="XM_069371252.1"/>
</dbReference>
<dbReference type="EMBL" id="JAAQHG020000006">
    <property type="protein sequence ID" value="KAL1588610.1"/>
    <property type="molecule type" value="Genomic_DNA"/>
</dbReference>
<dbReference type="Pfam" id="PF00069">
    <property type="entry name" value="Pkinase"/>
    <property type="match status" value="1"/>
</dbReference>
<evidence type="ECO:0000256" key="1">
    <source>
        <dbReference type="ARBA" id="ARBA00022527"/>
    </source>
</evidence>
<evidence type="ECO:0000256" key="3">
    <source>
        <dbReference type="ARBA" id="ARBA00022741"/>
    </source>
</evidence>